<keyword evidence="5" id="KW-1185">Reference proteome</keyword>
<name>A0AAD4BJ46_BOLED</name>
<comment type="caution">
    <text evidence="4">The sequence shown here is derived from an EMBL/GenBank/DDBJ whole genome shotgun (WGS) entry which is preliminary data.</text>
</comment>
<reference evidence="4" key="2">
    <citation type="journal article" date="2020" name="Nat. Commun.">
        <title>Large-scale genome sequencing of mycorrhizal fungi provides insights into the early evolution of symbiotic traits.</title>
        <authorList>
            <person name="Miyauchi S."/>
            <person name="Kiss E."/>
            <person name="Kuo A."/>
            <person name="Drula E."/>
            <person name="Kohler A."/>
            <person name="Sanchez-Garcia M."/>
            <person name="Morin E."/>
            <person name="Andreopoulos B."/>
            <person name="Barry K.W."/>
            <person name="Bonito G."/>
            <person name="Buee M."/>
            <person name="Carver A."/>
            <person name="Chen C."/>
            <person name="Cichocki N."/>
            <person name="Clum A."/>
            <person name="Culley D."/>
            <person name="Crous P.W."/>
            <person name="Fauchery L."/>
            <person name="Girlanda M."/>
            <person name="Hayes R.D."/>
            <person name="Keri Z."/>
            <person name="LaButti K."/>
            <person name="Lipzen A."/>
            <person name="Lombard V."/>
            <person name="Magnuson J."/>
            <person name="Maillard F."/>
            <person name="Murat C."/>
            <person name="Nolan M."/>
            <person name="Ohm R.A."/>
            <person name="Pangilinan J."/>
            <person name="Pereira M.F."/>
            <person name="Perotto S."/>
            <person name="Peter M."/>
            <person name="Pfister S."/>
            <person name="Riley R."/>
            <person name="Sitrit Y."/>
            <person name="Stielow J.B."/>
            <person name="Szollosi G."/>
            <person name="Zifcakova L."/>
            <person name="Stursova M."/>
            <person name="Spatafora J.W."/>
            <person name="Tedersoo L."/>
            <person name="Vaario L.M."/>
            <person name="Yamada A."/>
            <person name="Yan M."/>
            <person name="Wang P."/>
            <person name="Xu J."/>
            <person name="Bruns T."/>
            <person name="Baldrian P."/>
            <person name="Vilgalys R."/>
            <person name="Dunand C."/>
            <person name="Henrissat B."/>
            <person name="Grigoriev I.V."/>
            <person name="Hibbett D."/>
            <person name="Nagy L.G."/>
            <person name="Martin F.M."/>
        </authorList>
    </citation>
    <scope>NUCLEOTIDE SEQUENCE</scope>
    <source>
        <strain evidence="4">BED1</strain>
    </source>
</reference>
<organism evidence="4 5">
    <name type="scientific">Boletus edulis BED1</name>
    <dbReference type="NCBI Taxonomy" id="1328754"/>
    <lineage>
        <taxon>Eukaryota</taxon>
        <taxon>Fungi</taxon>
        <taxon>Dikarya</taxon>
        <taxon>Basidiomycota</taxon>
        <taxon>Agaricomycotina</taxon>
        <taxon>Agaricomycetes</taxon>
        <taxon>Agaricomycetidae</taxon>
        <taxon>Boletales</taxon>
        <taxon>Boletineae</taxon>
        <taxon>Boletaceae</taxon>
        <taxon>Boletoideae</taxon>
        <taxon>Boletus</taxon>
    </lineage>
</organism>
<feature type="chain" id="PRO_5042100552" description="Mid2 domain-containing protein" evidence="3">
    <location>
        <begin position="18"/>
        <end position="421"/>
    </location>
</feature>
<feature type="region of interest" description="Disordered" evidence="1">
    <location>
        <begin position="186"/>
        <end position="209"/>
    </location>
</feature>
<dbReference type="EMBL" id="WHUW01000040">
    <property type="protein sequence ID" value="KAF8432434.1"/>
    <property type="molecule type" value="Genomic_DNA"/>
</dbReference>
<keyword evidence="2" id="KW-0472">Membrane</keyword>
<evidence type="ECO:0008006" key="6">
    <source>
        <dbReference type="Google" id="ProtNLM"/>
    </source>
</evidence>
<evidence type="ECO:0000256" key="3">
    <source>
        <dbReference type="SAM" id="SignalP"/>
    </source>
</evidence>
<sequence length="421" mass="45036">MSMRYITPLLLATVVLADYYIDNANTSVLYSMPPTVAGQGWQTFSVGNPQLALSITNSTGNYTIVLDPSHCYDQDYALGVCTTDQNCFVQIPFVGSGITMYVFNAGASGMTAGFSIDGGTAIPNSIDAPPGPTFQVSNVSLYDIQGLPTGNHTMKMTLLDWNGGGTSMKFDYARVNETFVALPVSTSTSASQTSSQTPTPTSTNNSATTKKVNVGGIVGATLGGLALLIGLAIGVSCLRKRKATHKDDFNPDPTFQVNPFTSEVGNPIPPPAPYAHHGQFSSQYQERTDPVTRSAILRDALAGANYSTPLLSQSSQSISSGPRSVAFQPLRRQPSYDADVDAHVRSSAANTSPDPRYNLTAEQVEIIDRLRADNVPQETVMRVFEGFISPKLSAGETSDRRSTRRSFVSAMPPPSYQTRDG</sequence>
<evidence type="ECO:0000256" key="2">
    <source>
        <dbReference type="SAM" id="Phobius"/>
    </source>
</evidence>
<gene>
    <name evidence="4" type="ORF">L210DRAFT_2841165</name>
</gene>
<feature type="transmembrane region" description="Helical" evidence="2">
    <location>
        <begin position="214"/>
        <end position="238"/>
    </location>
</feature>
<keyword evidence="2" id="KW-1133">Transmembrane helix</keyword>
<dbReference type="AlphaFoldDB" id="A0AAD4BJ46"/>
<evidence type="ECO:0000256" key="1">
    <source>
        <dbReference type="SAM" id="MobiDB-lite"/>
    </source>
</evidence>
<evidence type="ECO:0000313" key="5">
    <source>
        <dbReference type="Proteomes" id="UP001194468"/>
    </source>
</evidence>
<keyword evidence="2" id="KW-0812">Transmembrane</keyword>
<feature type="region of interest" description="Disordered" evidence="1">
    <location>
        <begin position="393"/>
        <end position="421"/>
    </location>
</feature>
<accession>A0AAD4BJ46</accession>
<evidence type="ECO:0000313" key="4">
    <source>
        <dbReference type="EMBL" id="KAF8432434.1"/>
    </source>
</evidence>
<dbReference type="Gene3D" id="2.60.120.260">
    <property type="entry name" value="Galactose-binding domain-like"/>
    <property type="match status" value="1"/>
</dbReference>
<dbReference type="Proteomes" id="UP001194468">
    <property type="component" value="Unassembled WGS sequence"/>
</dbReference>
<proteinExistence type="predicted"/>
<protein>
    <recommendedName>
        <fullName evidence="6">Mid2 domain-containing protein</fullName>
    </recommendedName>
</protein>
<feature type="signal peptide" evidence="3">
    <location>
        <begin position="1"/>
        <end position="17"/>
    </location>
</feature>
<reference evidence="4" key="1">
    <citation type="submission" date="2019-10" db="EMBL/GenBank/DDBJ databases">
        <authorList>
            <consortium name="DOE Joint Genome Institute"/>
            <person name="Kuo A."/>
            <person name="Miyauchi S."/>
            <person name="Kiss E."/>
            <person name="Drula E."/>
            <person name="Kohler A."/>
            <person name="Sanchez-Garcia M."/>
            <person name="Andreopoulos B."/>
            <person name="Barry K.W."/>
            <person name="Bonito G."/>
            <person name="Buee M."/>
            <person name="Carver A."/>
            <person name="Chen C."/>
            <person name="Cichocki N."/>
            <person name="Clum A."/>
            <person name="Culley D."/>
            <person name="Crous P.W."/>
            <person name="Fauchery L."/>
            <person name="Girlanda M."/>
            <person name="Hayes R."/>
            <person name="Keri Z."/>
            <person name="LaButti K."/>
            <person name="Lipzen A."/>
            <person name="Lombard V."/>
            <person name="Magnuson J."/>
            <person name="Maillard F."/>
            <person name="Morin E."/>
            <person name="Murat C."/>
            <person name="Nolan M."/>
            <person name="Ohm R."/>
            <person name="Pangilinan J."/>
            <person name="Pereira M."/>
            <person name="Perotto S."/>
            <person name="Peter M."/>
            <person name="Riley R."/>
            <person name="Sitrit Y."/>
            <person name="Stielow B."/>
            <person name="Szollosi G."/>
            <person name="Zifcakova L."/>
            <person name="Stursova M."/>
            <person name="Spatafora J.W."/>
            <person name="Tedersoo L."/>
            <person name="Vaario L.-M."/>
            <person name="Yamada A."/>
            <person name="Yan M."/>
            <person name="Wang P."/>
            <person name="Xu J."/>
            <person name="Bruns T."/>
            <person name="Baldrian P."/>
            <person name="Vilgalys R."/>
            <person name="Henrissat B."/>
            <person name="Grigoriev I.V."/>
            <person name="Hibbett D."/>
            <person name="Nagy L.G."/>
            <person name="Martin F.M."/>
        </authorList>
    </citation>
    <scope>NUCLEOTIDE SEQUENCE</scope>
    <source>
        <strain evidence="4">BED1</strain>
    </source>
</reference>
<keyword evidence="3" id="KW-0732">Signal</keyword>